<sequence>MCSFCKPQFSHVFSHPVESCPFRTSLYCSSCACYGHSTASCPDPPSALFTEPCFLEQLIPAGLLKEHGITSRTLLPKHQIPDAKKTLELSDDDAVLKAFLSRKGQAHTRSIKPAALRLLVRTYAATLGVELILV</sequence>
<accession>A0A6C0JZB0</accession>
<dbReference type="EMBL" id="MN740779">
    <property type="protein sequence ID" value="QHU11115.1"/>
    <property type="molecule type" value="Genomic_DNA"/>
</dbReference>
<proteinExistence type="predicted"/>
<organism evidence="1">
    <name type="scientific">viral metagenome</name>
    <dbReference type="NCBI Taxonomy" id="1070528"/>
    <lineage>
        <taxon>unclassified sequences</taxon>
        <taxon>metagenomes</taxon>
        <taxon>organismal metagenomes</taxon>
    </lineage>
</organism>
<dbReference type="AlphaFoldDB" id="A0A6C0JZB0"/>
<name>A0A6C0JZB0_9ZZZZ</name>
<reference evidence="1" key="1">
    <citation type="journal article" date="2020" name="Nature">
        <title>Giant virus diversity and host interactions through global metagenomics.</title>
        <authorList>
            <person name="Schulz F."/>
            <person name="Roux S."/>
            <person name="Paez-Espino D."/>
            <person name="Jungbluth S."/>
            <person name="Walsh D.A."/>
            <person name="Denef V.J."/>
            <person name="McMahon K.D."/>
            <person name="Konstantinidis K.T."/>
            <person name="Eloe-Fadrosh E.A."/>
            <person name="Kyrpides N.C."/>
            <person name="Woyke T."/>
        </authorList>
    </citation>
    <scope>NUCLEOTIDE SEQUENCE</scope>
    <source>
        <strain evidence="1">GVMAG-S-1101165-84</strain>
    </source>
</reference>
<protein>
    <submittedName>
        <fullName evidence="1">Uncharacterized protein</fullName>
    </submittedName>
</protein>
<evidence type="ECO:0000313" key="1">
    <source>
        <dbReference type="EMBL" id="QHU11115.1"/>
    </source>
</evidence>